<dbReference type="PANTHER" id="PTHR33840:SF1">
    <property type="entry name" value="TLE1 PHOSPHOLIPASE DOMAIN-CONTAINING PROTEIN"/>
    <property type="match status" value="1"/>
</dbReference>
<dbReference type="EMBL" id="JNBR01000413">
    <property type="protein sequence ID" value="OQR93352.1"/>
    <property type="molecule type" value="Genomic_DNA"/>
</dbReference>
<comment type="caution">
    <text evidence="3">The sequence shown here is derived from an EMBL/GenBank/DDBJ whole genome shotgun (WGS) entry which is preliminary data.</text>
</comment>
<dbReference type="SUPFAM" id="SSF53474">
    <property type="entry name" value="alpha/beta-Hydrolases"/>
    <property type="match status" value="1"/>
</dbReference>
<evidence type="ECO:0000256" key="1">
    <source>
        <dbReference type="SAM" id="MobiDB-lite"/>
    </source>
</evidence>
<evidence type="ECO:0000259" key="2">
    <source>
        <dbReference type="Pfam" id="PF09994"/>
    </source>
</evidence>
<gene>
    <name evidence="3" type="ORF">ACHHYP_02628</name>
</gene>
<organism evidence="3 4">
    <name type="scientific">Achlya hypogyna</name>
    <name type="common">Oomycete</name>
    <name type="synonym">Protoachlya hypogyna</name>
    <dbReference type="NCBI Taxonomy" id="1202772"/>
    <lineage>
        <taxon>Eukaryota</taxon>
        <taxon>Sar</taxon>
        <taxon>Stramenopiles</taxon>
        <taxon>Oomycota</taxon>
        <taxon>Saprolegniomycetes</taxon>
        <taxon>Saprolegniales</taxon>
        <taxon>Achlyaceae</taxon>
        <taxon>Achlya</taxon>
    </lineage>
</organism>
<dbReference type="PANTHER" id="PTHR33840">
    <property type="match status" value="1"/>
</dbReference>
<reference evidence="3 4" key="1">
    <citation type="journal article" date="2014" name="Genome Biol. Evol.">
        <title>The secreted proteins of Achlya hypogyna and Thraustotheca clavata identify the ancestral oomycete secretome and reveal gene acquisitions by horizontal gene transfer.</title>
        <authorList>
            <person name="Misner I."/>
            <person name="Blouin N."/>
            <person name="Leonard G."/>
            <person name="Richards T.A."/>
            <person name="Lane C.E."/>
        </authorList>
    </citation>
    <scope>NUCLEOTIDE SEQUENCE [LARGE SCALE GENOMIC DNA]</scope>
    <source>
        <strain evidence="3 4">ATCC 48635</strain>
    </source>
</reference>
<sequence length="403" mass="45003">MSSPPRGSVTAVPKRIGIFLDGTWNEKQTQTNVWRLYMQMAEGTFNHVHQIRKYFVGVGNSVGTWVIGGAFAYGMTDIIRNAYLWLVEHYNDGDEIFLFGFSRGGFEVRALLGMLGSIGLMKPNSPMHITQLWTRYEKTLSKQGAALSLHQLKALVAAGGAIPADDVEGKWMLQYCKEVNIKFVGVFDVVAADWSLLQKDGQNGQLIEHMCHALAIDEHRYAFRAAVWEDVADDDNNDGRTATDAGYDWLEQRWFVGAHSNIGGGITNDELSQVPLKWIRDRAHDYGLHFRRDSNLELDGEEAVRHAAQIDPSMTLMYQIMQFGRRHYRPIGAANSLNETIDATVLQRLQDPTMMYAPPNLLQWAERMQVDLNATAPAVLGVKTGQPLKADPSNASTSVAKSC</sequence>
<evidence type="ECO:0000313" key="4">
    <source>
        <dbReference type="Proteomes" id="UP000243579"/>
    </source>
</evidence>
<dbReference type="Proteomes" id="UP000243579">
    <property type="component" value="Unassembled WGS sequence"/>
</dbReference>
<feature type="region of interest" description="Disordered" evidence="1">
    <location>
        <begin position="384"/>
        <end position="403"/>
    </location>
</feature>
<evidence type="ECO:0000313" key="3">
    <source>
        <dbReference type="EMBL" id="OQR93352.1"/>
    </source>
</evidence>
<dbReference type="Pfam" id="PF09994">
    <property type="entry name" value="T6SS_Tle1-like_cat"/>
    <property type="match status" value="1"/>
</dbReference>
<dbReference type="STRING" id="1202772.A0A1V9Z5Z4"/>
<dbReference type="AlphaFoldDB" id="A0A1V9Z5Z4"/>
<dbReference type="InterPro" id="IPR018712">
    <property type="entry name" value="Tle1-like_cat"/>
</dbReference>
<keyword evidence="4" id="KW-1185">Reference proteome</keyword>
<dbReference type="OrthoDB" id="1930899at2759"/>
<protein>
    <recommendedName>
        <fullName evidence="2">T6SS Phospholipase effector Tle1-like catalytic domain-containing protein</fullName>
    </recommendedName>
</protein>
<dbReference type="InterPro" id="IPR029058">
    <property type="entry name" value="AB_hydrolase_fold"/>
</dbReference>
<accession>A0A1V9Z5Z4</accession>
<proteinExistence type="predicted"/>
<feature type="domain" description="T6SS Phospholipase effector Tle1-like catalytic" evidence="2">
    <location>
        <begin position="14"/>
        <end position="280"/>
    </location>
</feature>
<feature type="compositionally biased region" description="Polar residues" evidence="1">
    <location>
        <begin position="393"/>
        <end position="403"/>
    </location>
</feature>
<name>A0A1V9Z5Z4_ACHHY</name>